<proteinExistence type="predicted"/>
<evidence type="ECO:0000313" key="3">
    <source>
        <dbReference type="Proteomes" id="UP000054007"/>
    </source>
</evidence>
<dbReference type="AlphaFoldDB" id="A0A0D7B6X1"/>
<feature type="compositionally biased region" description="Basic and acidic residues" evidence="1">
    <location>
        <begin position="89"/>
        <end position="102"/>
    </location>
</feature>
<evidence type="ECO:0000256" key="1">
    <source>
        <dbReference type="SAM" id="MobiDB-lite"/>
    </source>
</evidence>
<dbReference type="Proteomes" id="UP000054007">
    <property type="component" value="Unassembled WGS sequence"/>
</dbReference>
<evidence type="ECO:0000313" key="2">
    <source>
        <dbReference type="EMBL" id="KIY65266.1"/>
    </source>
</evidence>
<accession>A0A0D7B6X1</accession>
<name>A0A0D7B6X1_9AGAR</name>
<feature type="region of interest" description="Disordered" evidence="1">
    <location>
        <begin position="38"/>
        <end position="61"/>
    </location>
</feature>
<sequence length="303" mass="33305">MQHSGDPAHQYAVLPAGAHSIHDAQGFEDPALIYPSLLHTRPKRTSSEPQLSRPKTYEQPGLTLVGQLQQVHGMVKKKAYGAKPVRQPFFREDQPPARKKEATPPPMPVPIRRTTLPAVPQDTLPSVYSPYPTVPIVETREPWVQDNYTPSLHHDSGMHHQNYEPLFTEGTRTPDPHFTPDSSPPPVFFYPDYTPGSDGSTPGLDYPSASSSPYFDPFMYADDGAATSSYHTYGLHAEQGVFPNAGGVHDNHVGGLNNASPGAYSNEMYLPPDGLSYGAFESSPYDPSFGYGSHQGQQHHPLY</sequence>
<gene>
    <name evidence="2" type="ORF">CYLTODRAFT_424504</name>
</gene>
<organism evidence="2 3">
    <name type="scientific">Cylindrobasidium torrendii FP15055 ss-10</name>
    <dbReference type="NCBI Taxonomy" id="1314674"/>
    <lineage>
        <taxon>Eukaryota</taxon>
        <taxon>Fungi</taxon>
        <taxon>Dikarya</taxon>
        <taxon>Basidiomycota</taxon>
        <taxon>Agaricomycotina</taxon>
        <taxon>Agaricomycetes</taxon>
        <taxon>Agaricomycetidae</taxon>
        <taxon>Agaricales</taxon>
        <taxon>Marasmiineae</taxon>
        <taxon>Physalacriaceae</taxon>
        <taxon>Cylindrobasidium</taxon>
    </lineage>
</organism>
<dbReference type="EMBL" id="KN880597">
    <property type="protein sequence ID" value="KIY65266.1"/>
    <property type="molecule type" value="Genomic_DNA"/>
</dbReference>
<protein>
    <submittedName>
        <fullName evidence="2">Uncharacterized protein</fullName>
    </submittedName>
</protein>
<reference evidence="2 3" key="1">
    <citation type="journal article" date="2015" name="Fungal Genet. Biol.">
        <title>Evolution of novel wood decay mechanisms in Agaricales revealed by the genome sequences of Fistulina hepatica and Cylindrobasidium torrendii.</title>
        <authorList>
            <person name="Floudas D."/>
            <person name="Held B.W."/>
            <person name="Riley R."/>
            <person name="Nagy L.G."/>
            <person name="Koehler G."/>
            <person name="Ransdell A.S."/>
            <person name="Younus H."/>
            <person name="Chow J."/>
            <person name="Chiniquy J."/>
            <person name="Lipzen A."/>
            <person name="Tritt A."/>
            <person name="Sun H."/>
            <person name="Haridas S."/>
            <person name="LaButti K."/>
            <person name="Ohm R.A."/>
            <person name="Kues U."/>
            <person name="Blanchette R.A."/>
            <person name="Grigoriev I.V."/>
            <person name="Minto R.E."/>
            <person name="Hibbett D.S."/>
        </authorList>
    </citation>
    <scope>NUCLEOTIDE SEQUENCE [LARGE SCALE GENOMIC DNA]</scope>
    <source>
        <strain evidence="2 3">FP15055 ss-10</strain>
    </source>
</reference>
<keyword evidence="3" id="KW-1185">Reference proteome</keyword>
<feature type="region of interest" description="Disordered" evidence="1">
    <location>
        <begin position="89"/>
        <end position="112"/>
    </location>
</feature>
<dbReference type="OrthoDB" id="3263163at2759"/>